<name>A0AAN8V2C9_9MAGN</name>
<dbReference type="Proteomes" id="UP001370490">
    <property type="component" value="Unassembled WGS sequence"/>
</dbReference>
<dbReference type="InterPro" id="IPR008984">
    <property type="entry name" value="SMAD_FHA_dom_sf"/>
</dbReference>
<gene>
    <name evidence="2" type="ORF">RJ641_009625</name>
</gene>
<evidence type="ECO:0000313" key="3">
    <source>
        <dbReference type="Proteomes" id="UP001370490"/>
    </source>
</evidence>
<dbReference type="SUPFAM" id="SSF49879">
    <property type="entry name" value="SMAD/FHA domain"/>
    <property type="match status" value="1"/>
</dbReference>
<dbReference type="EMBL" id="JBAMMX010000016">
    <property type="protein sequence ID" value="KAK6925299.1"/>
    <property type="molecule type" value="Genomic_DNA"/>
</dbReference>
<accession>A0AAN8V2C9</accession>
<protein>
    <submittedName>
        <fullName evidence="2">Forkhead-associated (FHA) domain</fullName>
    </submittedName>
</protein>
<dbReference type="Pfam" id="PF00498">
    <property type="entry name" value="FHA"/>
    <property type="match status" value="1"/>
</dbReference>
<sequence>MISIKDAGISSKHLLVNFISNRWKISNLGMSNRTFINGISILASKPWGLEEGDIVKIREYTSFKISIQDEESANQVEKRVTRGHAKYIRASKEENLGLNKRCSDGERVENGVGEDGRKIENLGNVVENKIKRGRGKKFTDLKNEPEIEKCDDANKLGILGNGVKGGRGRRLEI</sequence>
<evidence type="ECO:0000259" key="1">
    <source>
        <dbReference type="PROSITE" id="PS50006"/>
    </source>
</evidence>
<dbReference type="AlphaFoldDB" id="A0AAN8V2C9"/>
<organism evidence="2 3">
    <name type="scientific">Dillenia turbinata</name>
    <dbReference type="NCBI Taxonomy" id="194707"/>
    <lineage>
        <taxon>Eukaryota</taxon>
        <taxon>Viridiplantae</taxon>
        <taxon>Streptophyta</taxon>
        <taxon>Embryophyta</taxon>
        <taxon>Tracheophyta</taxon>
        <taxon>Spermatophyta</taxon>
        <taxon>Magnoliopsida</taxon>
        <taxon>eudicotyledons</taxon>
        <taxon>Gunneridae</taxon>
        <taxon>Pentapetalae</taxon>
        <taxon>Dilleniales</taxon>
        <taxon>Dilleniaceae</taxon>
        <taxon>Dillenia</taxon>
    </lineage>
</organism>
<dbReference type="PROSITE" id="PS50006">
    <property type="entry name" value="FHA_DOMAIN"/>
    <property type="match status" value="1"/>
</dbReference>
<evidence type="ECO:0000313" key="2">
    <source>
        <dbReference type="EMBL" id="KAK6925299.1"/>
    </source>
</evidence>
<dbReference type="Gene3D" id="2.60.200.20">
    <property type="match status" value="1"/>
</dbReference>
<keyword evidence="3" id="KW-1185">Reference proteome</keyword>
<dbReference type="InterPro" id="IPR000253">
    <property type="entry name" value="FHA_dom"/>
</dbReference>
<comment type="caution">
    <text evidence="2">The sequence shown here is derived from an EMBL/GenBank/DDBJ whole genome shotgun (WGS) entry which is preliminary data.</text>
</comment>
<dbReference type="CDD" id="cd00060">
    <property type="entry name" value="FHA"/>
    <property type="match status" value="1"/>
</dbReference>
<feature type="domain" description="FHA" evidence="1">
    <location>
        <begin position="1"/>
        <end position="41"/>
    </location>
</feature>
<reference evidence="2 3" key="1">
    <citation type="submission" date="2023-12" db="EMBL/GenBank/DDBJ databases">
        <title>A high-quality genome assembly for Dillenia turbinata (Dilleniales).</title>
        <authorList>
            <person name="Chanderbali A."/>
        </authorList>
    </citation>
    <scope>NUCLEOTIDE SEQUENCE [LARGE SCALE GENOMIC DNA]</scope>
    <source>
        <strain evidence="2">LSX21</strain>
        <tissue evidence="2">Leaf</tissue>
    </source>
</reference>
<proteinExistence type="predicted"/>